<organism evidence="3 4">
    <name type="scientific">Emericellopsis atlantica</name>
    <dbReference type="NCBI Taxonomy" id="2614577"/>
    <lineage>
        <taxon>Eukaryota</taxon>
        <taxon>Fungi</taxon>
        <taxon>Dikarya</taxon>
        <taxon>Ascomycota</taxon>
        <taxon>Pezizomycotina</taxon>
        <taxon>Sordariomycetes</taxon>
        <taxon>Hypocreomycetidae</taxon>
        <taxon>Hypocreales</taxon>
        <taxon>Bionectriaceae</taxon>
        <taxon>Emericellopsis</taxon>
    </lineage>
</organism>
<comment type="caution">
    <text evidence="3">The sequence shown here is derived from an EMBL/GenBank/DDBJ whole genome shotgun (WGS) entry which is preliminary data.</text>
</comment>
<accession>A0A9P7ZGR6</accession>
<dbReference type="GO" id="GO:0005739">
    <property type="term" value="C:mitochondrion"/>
    <property type="evidence" value="ECO:0007669"/>
    <property type="project" value="TreeGrafter"/>
</dbReference>
<dbReference type="OrthoDB" id="2139957at2759"/>
<dbReference type="GO" id="GO:0006635">
    <property type="term" value="P:fatty acid beta-oxidation"/>
    <property type="evidence" value="ECO:0007669"/>
    <property type="project" value="TreeGrafter"/>
</dbReference>
<dbReference type="PROSITE" id="PS00166">
    <property type="entry name" value="ENOYL_COA_HYDRATASE"/>
    <property type="match status" value="1"/>
</dbReference>
<evidence type="ECO:0000313" key="4">
    <source>
        <dbReference type="Proteomes" id="UP000887229"/>
    </source>
</evidence>
<dbReference type="InterPro" id="IPR001753">
    <property type="entry name" value="Enoyl-CoA_hydra/iso"/>
</dbReference>
<dbReference type="InterPro" id="IPR029045">
    <property type="entry name" value="ClpP/crotonase-like_dom_sf"/>
</dbReference>
<dbReference type="Gene3D" id="3.90.226.10">
    <property type="entry name" value="2-enoyl-CoA Hydratase, Chain A, domain 1"/>
    <property type="match status" value="1"/>
</dbReference>
<dbReference type="AlphaFoldDB" id="A0A9P7ZGR6"/>
<dbReference type="SUPFAM" id="SSF52096">
    <property type="entry name" value="ClpP/crotonase"/>
    <property type="match status" value="1"/>
</dbReference>
<dbReference type="GO" id="GO:0003824">
    <property type="term" value="F:catalytic activity"/>
    <property type="evidence" value="ECO:0007669"/>
    <property type="project" value="InterPro"/>
</dbReference>
<gene>
    <name evidence="3" type="ORF">F5Z01DRAFT_683142</name>
</gene>
<evidence type="ECO:0000256" key="1">
    <source>
        <dbReference type="ARBA" id="ARBA00005254"/>
    </source>
</evidence>
<dbReference type="GeneID" id="70296722"/>
<dbReference type="Proteomes" id="UP000887229">
    <property type="component" value="Unassembled WGS sequence"/>
</dbReference>
<dbReference type="Pfam" id="PF00378">
    <property type="entry name" value="ECH_1"/>
    <property type="match status" value="1"/>
</dbReference>
<dbReference type="EMBL" id="MU251267">
    <property type="protein sequence ID" value="KAG9251512.1"/>
    <property type="molecule type" value="Genomic_DNA"/>
</dbReference>
<dbReference type="InterPro" id="IPR018376">
    <property type="entry name" value="Enoyl-CoA_hyd/isom_CS"/>
</dbReference>
<dbReference type="PANTHER" id="PTHR11941">
    <property type="entry name" value="ENOYL-COA HYDRATASE-RELATED"/>
    <property type="match status" value="1"/>
</dbReference>
<evidence type="ECO:0000256" key="2">
    <source>
        <dbReference type="RuleBase" id="RU003707"/>
    </source>
</evidence>
<dbReference type="PANTHER" id="PTHR11941:SF158">
    <property type="entry name" value="ENOYL-COA HYDRATASE (AFU_ORTHOLOGUE AFUA_2G10650)"/>
    <property type="match status" value="1"/>
</dbReference>
<keyword evidence="4" id="KW-1185">Reference proteome</keyword>
<name>A0A9P7ZGR6_9HYPO</name>
<protein>
    <submittedName>
        <fullName evidence="3">ClpP/crotonase-like domain-containing protein</fullName>
    </submittedName>
</protein>
<evidence type="ECO:0000313" key="3">
    <source>
        <dbReference type="EMBL" id="KAG9251512.1"/>
    </source>
</evidence>
<proteinExistence type="inferred from homology"/>
<dbReference type="CDD" id="cd06558">
    <property type="entry name" value="crotonase-like"/>
    <property type="match status" value="1"/>
</dbReference>
<comment type="similarity">
    <text evidence="1 2">Belongs to the enoyl-CoA hydratase/isomerase family.</text>
</comment>
<reference evidence="3" key="1">
    <citation type="journal article" date="2021" name="IMA Fungus">
        <title>Genomic characterization of three marine fungi, including Emericellopsis atlantica sp. nov. with signatures of a generalist lifestyle and marine biomass degradation.</title>
        <authorList>
            <person name="Hagestad O.C."/>
            <person name="Hou L."/>
            <person name="Andersen J.H."/>
            <person name="Hansen E.H."/>
            <person name="Altermark B."/>
            <person name="Li C."/>
            <person name="Kuhnert E."/>
            <person name="Cox R.J."/>
            <person name="Crous P.W."/>
            <person name="Spatafora J.W."/>
            <person name="Lail K."/>
            <person name="Amirebrahimi M."/>
            <person name="Lipzen A."/>
            <person name="Pangilinan J."/>
            <person name="Andreopoulos W."/>
            <person name="Hayes R.D."/>
            <person name="Ng V."/>
            <person name="Grigoriev I.V."/>
            <person name="Jackson S.A."/>
            <person name="Sutton T.D.S."/>
            <person name="Dobson A.D.W."/>
            <person name="Rama T."/>
        </authorList>
    </citation>
    <scope>NUCLEOTIDE SEQUENCE</scope>
    <source>
        <strain evidence="3">TS7</strain>
    </source>
</reference>
<dbReference type="RefSeq" id="XP_046115436.1">
    <property type="nucleotide sequence ID" value="XM_046265819.1"/>
</dbReference>
<sequence>MSQTFSSPPPSVPDVLITSPVPHVLLATLNRPKALNAMQREMHYRLDKLWSWFDAEPTLRVAVLTGSGRAFCAGADLKEWNDKHKDGQTQEPQTVEKWNENGFGGLSNRRGKKPVIAAVNGLCLGGGMEIAINCDMVIAHESAQFGLPETKIGVVALAGALPRLTRLVGRARASEMAFTGRSYPPTTMLDWGVINKIVKGDVVQEALKWAGEVANNSPDSIIVSRAGILSGWAPEDPQDATRRVEFGIYKEMDGAQNMKEGVLSFVERRKPVWRDSKL</sequence>